<dbReference type="Proteomes" id="UP000219271">
    <property type="component" value="Unassembled WGS sequence"/>
</dbReference>
<evidence type="ECO:0000259" key="10">
    <source>
        <dbReference type="Pfam" id="PF07670"/>
    </source>
</evidence>
<accession>A0A286BY94</accession>
<dbReference type="GO" id="GO:0005886">
    <property type="term" value="C:plasma membrane"/>
    <property type="evidence" value="ECO:0007669"/>
    <property type="project" value="UniProtKB-SubCell"/>
</dbReference>
<feature type="transmembrane region" description="Helical" evidence="7">
    <location>
        <begin position="325"/>
        <end position="343"/>
    </location>
</feature>
<feature type="transmembrane region" description="Helical" evidence="7">
    <location>
        <begin position="420"/>
        <end position="443"/>
    </location>
</feature>
<evidence type="ECO:0000256" key="3">
    <source>
        <dbReference type="ARBA" id="ARBA00022475"/>
    </source>
</evidence>
<dbReference type="PANTHER" id="PTHR10590">
    <property type="entry name" value="SODIUM/NUCLEOSIDE COTRANSPORTER"/>
    <property type="match status" value="1"/>
</dbReference>
<feature type="domain" description="Concentrative nucleoside transporter C-terminal" evidence="9">
    <location>
        <begin position="229"/>
        <end position="438"/>
    </location>
</feature>
<keyword evidence="4 7" id="KW-0812">Transmembrane</keyword>
<dbReference type="PANTHER" id="PTHR10590:SF4">
    <property type="entry name" value="SOLUTE CARRIER FAMILY 28 MEMBER 3"/>
    <property type="match status" value="1"/>
</dbReference>
<protein>
    <recommendedName>
        <fullName evidence="7">Nucleoside permease</fullName>
    </recommendedName>
</protein>
<organism evidence="11 12">
    <name type="scientific">Candidatus Pantoea floridensis</name>
    <dbReference type="NCBI Taxonomy" id="1938870"/>
    <lineage>
        <taxon>Bacteria</taxon>
        <taxon>Pseudomonadati</taxon>
        <taxon>Pseudomonadota</taxon>
        <taxon>Gammaproteobacteria</taxon>
        <taxon>Enterobacterales</taxon>
        <taxon>Erwiniaceae</taxon>
        <taxon>Pantoea</taxon>
    </lineage>
</organism>
<dbReference type="GO" id="GO:0005337">
    <property type="term" value="F:nucleoside transmembrane transporter activity"/>
    <property type="evidence" value="ECO:0007669"/>
    <property type="project" value="InterPro"/>
</dbReference>
<gene>
    <name evidence="11" type="ORF">SAMN06273570_3572</name>
</gene>
<comment type="similarity">
    <text evidence="2 7">Belongs to the concentrative nucleoside transporter (CNT) (TC 2.A.41) family.</text>
</comment>
<keyword evidence="6 7" id="KW-0472">Membrane</keyword>
<feature type="transmembrane region" description="Helical" evidence="7">
    <location>
        <begin position="286"/>
        <end position="313"/>
    </location>
</feature>
<sequence length="444" mass="46661">MPINPDGQFAVAHRDIRHTEIDYDEIIIMNIMRSFLGMVVLLAIAYLLSVNKRKISIRTVGAAILLQIAIGGAILYLPPGKWLAEKVATGVHKIMNYSDAGSTFIFGALAGPDMDRIFNGAGFVFAFHVLPAIIFMTALVSLLYYIGVMKLLIRVLGAIFQKALNISKIESFVAVTTIFLGQNEIPAIVKPFINRLNRNELFTAICSGMASIAGSTMIGYAGLGVPIDYLLAASLMAIPGGILFARILSPATEETQVVFDNLSFSETPPKSVIEAAATGAITGLKIAAGVATVVMAFVAIIALINGIIGGIAGLFGQGHASLEGIFGYLLAPLAWVMGVDWHDASLAGSLIGQKLAINEFVAYLSFSPYLHAPGALDSKTIAIVSFALCGFANFGSIGVVVGAFSAIAPQRTAEIAQLGMRALAAATLSNLMSATIAGFFIGIA</sequence>
<feature type="domain" description="Nucleoside transporter/FeoB GTPase Gate" evidence="10">
    <location>
        <begin position="127"/>
        <end position="223"/>
    </location>
</feature>
<comment type="subcellular location">
    <subcellularLocation>
        <location evidence="1">Cell membrane</location>
        <topology evidence="1">Multi-pass membrane protein</topology>
    </subcellularLocation>
</comment>
<dbReference type="AlphaFoldDB" id="A0A286BY94"/>
<dbReference type="NCBIfam" id="TIGR00804">
    <property type="entry name" value="nupC"/>
    <property type="match status" value="1"/>
</dbReference>
<dbReference type="InterPro" id="IPR008276">
    <property type="entry name" value="C_nuclsd_transpt"/>
</dbReference>
<evidence type="ECO:0000256" key="6">
    <source>
        <dbReference type="ARBA" id="ARBA00023136"/>
    </source>
</evidence>
<keyword evidence="12" id="KW-1185">Reference proteome</keyword>
<reference evidence="12" key="1">
    <citation type="submission" date="2017-09" db="EMBL/GenBank/DDBJ databases">
        <authorList>
            <person name="Varghese N."/>
            <person name="Submissions S."/>
        </authorList>
    </citation>
    <scope>NUCLEOTIDE SEQUENCE [LARGE SCALE GENOMIC DNA]</scope>
    <source>
        <strain evidence="12">JKS000234</strain>
    </source>
</reference>
<proteinExistence type="inferred from homology"/>
<evidence type="ECO:0000313" key="12">
    <source>
        <dbReference type="Proteomes" id="UP000219271"/>
    </source>
</evidence>
<dbReference type="EMBL" id="OCMY01000001">
    <property type="protein sequence ID" value="SOD39132.1"/>
    <property type="molecule type" value="Genomic_DNA"/>
</dbReference>
<dbReference type="GO" id="GO:0015293">
    <property type="term" value="F:symporter activity"/>
    <property type="evidence" value="ECO:0007669"/>
    <property type="project" value="TreeGrafter"/>
</dbReference>
<dbReference type="InterPro" id="IPR002668">
    <property type="entry name" value="CNT_N_dom"/>
</dbReference>
<feature type="transmembrane region" description="Helical" evidence="7">
    <location>
        <begin position="201"/>
        <end position="223"/>
    </location>
</feature>
<evidence type="ECO:0000256" key="4">
    <source>
        <dbReference type="ARBA" id="ARBA00022692"/>
    </source>
</evidence>
<name>A0A286BY94_9GAMM</name>
<evidence type="ECO:0000256" key="5">
    <source>
        <dbReference type="ARBA" id="ARBA00022989"/>
    </source>
</evidence>
<feature type="transmembrane region" description="Helical" evidence="7">
    <location>
        <begin position="26"/>
        <end position="48"/>
    </location>
</feature>
<evidence type="ECO:0000313" key="11">
    <source>
        <dbReference type="EMBL" id="SOD39132.1"/>
    </source>
</evidence>
<feature type="domain" description="Concentrative nucleoside transporter N-terminal" evidence="8">
    <location>
        <begin position="36"/>
        <end position="109"/>
    </location>
</feature>
<dbReference type="InterPro" id="IPR011642">
    <property type="entry name" value="Gate_dom"/>
</dbReference>
<dbReference type="InterPro" id="IPR011657">
    <property type="entry name" value="CNT_C_dom"/>
</dbReference>
<dbReference type="Pfam" id="PF01773">
    <property type="entry name" value="Nucleos_tra2_N"/>
    <property type="match status" value="1"/>
</dbReference>
<dbReference type="Pfam" id="PF07662">
    <property type="entry name" value="Nucleos_tra2_C"/>
    <property type="match status" value="1"/>
</dbReference>
<keyword evidence="7" id="KW-0813">Transport</keyword>
<evidence type="ECO:0000259" key="8">
    <source>
        <dbReference type="Pfam" id="PF01773"/>
    </source>
</evidence>
<evidence type="ECO:0000256" key="1">
    <source>
        <dbReference type="ARBA" id="ARBA00004651"/>
    </source>
</evidence>
<evidence type="ECO:0000259" key="9">
    <source>
        <dbReference type="Pfam" id="PF07662"/>
    </source>
</evidence>
<feature type="transmembrane region" description="Helical" evidence="7">
    <location>
        <begin position="60"/>
        <end position="77"/>
    </location>
</feature>
<feature type="transmembrane region" description="Helical" evidence="7">
    <location>
        <begin position="123"/>
        <end position="146"/>
    </location>
</feature>
<dbReference type="InterPro" id="IPR018270">
    <property type="entry name" value="C_nuclsd_transpt_met_bac"/>
</dbReference>
<evidence type="ECO:0000256" key="7">
    <source>
        <dbReference type="RuleBase" id="RU362018"/>
    </source>
</evidence>
<dbReference type="Pfam" id="PF07670">
    <property type="entry name" value="Gate"/>
    <property type="match status" value="1"/>
</dbReference>
<keyword evidence="5 7" id="KW-1133">Transmembrane helix</keyword>
<evidence type="ECO:0000256" key="2">
    <source>
        <dbReference type="ARBA" id="ARBA00009033"/>
    </source>
</evidence>
<keyword evidence="3" id="KW-1003">Cell membrane</keyword>
<feature type="transmembrane region" description="Helical" evidence="7">
    <location>
        <begin position="383"/>
        <end position="408"/>
    </location>
</feature>